<evidence type="ECO:0000256" key="2">
    <source>
        <dbReference type="ARBA" id="ARBA00022801"/>
    </source>
</evidence>
<feature type="domain" description="GH26" evidence="6">
    <location>
        <begin position="47"/>
        <end position="323"/>
    </location>
</feature>
<dbReference type="Proteomes" id="UP000642748">
    <property type="component" value="Unassembled WGS sequence"/>
</dbReference>
<proteinExistence type="inferred from homology"/>
<evidence type="ECO:0000256" key="3">
    <source>
        <dbReference type="ARBA" id="ARBA00023295"/>
    </source>
</evidence>
<keyword evidence="2 4" id="KW-0378">Hydrolase</keyword>
<feature type="active site" description="Proton donor" evidence="4">
    <location>
        <position position="168"/>
    </location>
</feature>
<evidence type="ECO:0000313" key="7">
    <source>
        <dbReference type="EMBL" id="GIH17247.1"/>
    </source>
</evidence>
<dbReference type="GO" id="GO:0006080">
    <property type="term" value="P:substituted mannan metabolic process"/>
    <property type="evidence" value="ECO:0007669"/>
    <property type="project" value="InterPro"/>
</dbReference>
<dbReference type="GO" id="GO:0016985">
    <property type="term" value="F:mannan endo-1,4-beta-mannosidase activity"/>
    <property type="evidence" value="ECO:0007669"/>
    <property type="project" value="InterPro"/>
</dbReference>
<dbReference type="PRINTS" id="PR00739">
    <property type="entry name" value="GLHYDRLASE26"/>
</dbReference>
<dbReference type="InterPro" id="IPR022790">
    <property type="entry name" value="GH26_dom"/>
</dbReference>
<accession>A0A8J3VSG3</accession>
<keyword evidence="8" id="KW-1185">Reference proteome</keyword>
<evidence type="ECO:0000256" key="1">
    <source>
        <dbReference type="ARBA" id="ARBA00007754"/>
    </source>
</evidence>
<dbReference type="InterPro" id="IPR017853">
    <property type="entry name" value="GH"/>
</dbReference>
<dbReference type="InterPro" id="IPR000805">
    <property type="entry name" value="Glyco_hydro_26"/>
</dbReference>
<reference evidence="7" key="1">
    <citation type="submission" date="2021-01" db="EMBL/GenBank/DDBJ databases">
        <title>Whole genome shotgun sequence of Rugosimonospora africana NBRC 104875.</title>
        <authorList>
            <person name="Komaki H."/>
            <person name="Tamura T."/>
        </authorList>
    </citation>
    <scope>NUCLEOTIDE SEQUENCE</scope>
    <source>
        <strain evidence="7">NBRC 104875</strain>
    </source>
</reference>
<evidence type="ECO:0000256" key="5">
    <source>
        <dbReference type="SAM" id="SignalP"/>
    </source>
</evidence>
<evidence type="ECO:0000313" key="8">
    <source>
        <dbReference type="Proteomes" id="UP000642748"/>
    </source>
</evidence>
<dbReference type="Gene3D" id="3.20.20.80">
    <property type="entry name" value="Glycosidases"/>
    <property type="match status" value="1"/>
</dbReference>
<evidence type="ECO:0000259" key="6">
    <source>
        <dbReference type="PROSITE" id="PS51764"/>
    </source>
</evidence>
<feature type="active site" description="Nucleophile" evidence="4">
    <location>
        <position position="271"/>
    </location>
</feature>
<dbReference type="PANTHER" id="PTHR40079:SF4">
    <property type="entry name" value="GH26 DOMAIN-CONTAINING PROTEIN-RELATED"/>
    <property type="match status" value="1"/>
</dbReference>
<feature type="chain" id="PRO_5039092989" description="GH26 domain-containing protein" evidence="5">
    <location>
        <begin position="26"/>
        <end position="334"/>
    </location>
</feature>
<protein>
    <recommendedName>
        <fullName evidence="6">GH26 domain-containing protein</fullName>
    </recommendedName>
</protein>
<dbReference type="RefSeq" id="WP_203920804.1">
    <property type="nucleotide sequence ID" value="NZ_BONZ01000050.1"/>
</dbReference>
<evidence type="ECO:0000256" key="4">
    <source>
        <dbReference type="PROSITE-ProRule" id="PRU01100"/>
    </source>
</evidence>
<comment type="similarity">
    <text evidence="1 4">Belongs to the glycosyl hydrolase 26 family.</text>
</comment>
<dbReference type="Pfam" id="PF02156">
    <property type="entry name" value="Glyco_hydro_26"/>
    <property type="match status" value="1"/>
</dbReference>
<comment type="caution">
    <text evidence="7">The sequence shown here is derived from an EMBL/GenBank/DDBJ whole genome shotgun (WGS) entry which is preliminary data.</text>
</comment>
<dbReference type="SUPFAM" id="SSF51445">
    <property type="entry name" value="(Trans)glycosidases"/>
    <property type="match status" value="1"/>
</dbReference>
<dbReference type="PANTHER" id="PTHR40079">
    <property type="entry name" value="MANNAN ENDO-1,4-BETA-MANNOSIDASE E-RELATED"/>
    <property type="match status" value="1"/>
</dbReference>
<dbReference type="PROSITE" id="PS51257">
    <property type="entry name" value="PROKAR_LIPOPROTEIN"/>
    <property type="match status" value="1"/>
</dbReference>
<gene>
    <name evidence="7" type="ORF">Raf01_54190</name>
</gene>
<dbReference type="AlphaFoldDB" id="A0A8J3VSG3"/>
<dbReference type="PROSITE" id="PS51764">
    <property type="entry name" value="GH26"/>
    <property type="match status" value="1"/>
</dbReference>
<name>A0A8J3VSG3_9ACTN</name>
<keyword evidence="5" id="KW-0732">Signal</keyword>
<feature type="signal peptide" evidence="5">
    <location>
        <begin position="1"/>
        <end position="25"/>
    </location>
</feature>
<keyword evidence="3 4" id="KW-0326">Glycosidase</keyword>
<sequence length="334" mass="36057">MRRAPAQFRLIAIVVTAALCLSAAACNGGRQQEWSFRAANPPTSSPSPAGPVVAKVDDVLPGDGPVFGVYTPDRSAAGLATVAAKVGCRPALQEVFGSVMDGVSVATLRGVAGTPMLSLEPWVSTGGKKQPDWSLEATIDGDWDKQYEAVARSVVEYQQPLLIRFAHEMNGNWYPWGVANGNQSGQYVAAWKHVVDLFRKAGATNALWVWSPNIIRGASSRTLKPFWPGDSYVDVVGLTGYGVREANPDTTYKATLTLIHALTKKPIVLTEVGVQKGTDKRSWISGFGSWLLRNPQIAGFVWNEVTRDGDWRYDDNSGDLSAFKASLKTAKVSC</sequence>
<organism evidence="7 8">
    <name type="scientific">Rugosimonospora africana</name>
    <dbReference type="NCBI Taxonomy" id="556532"/>
    <lineage>
        <taxon>Bacteria</taxon>
        <taxon>Bacillati</taxon>
        <taxon>Actinomycetota</taxon>
        <taxon>Actinomycetes</taxon>
        <taxon>Micromonosporales</taxon>
        <taxon>Micromonosporaceae</taxon>
        <taxon>Rugosimonospora</taxon>
    </lineage>
</organism>
<dbReference type="EMBL" id="BONZ01000050">
    <property type="protein sequence ID" value="GIH17247.1"/>
    <property type="molecule type" value="Genomic_DNA"/>
</dbReference>